<feature type="compositionally biased region" description="Basic and acidic residues" evidence="3">
    <location>
        <begin position="1012"/>
        <end position="1021"/>
    </location>
</feature>
<dbReference type="GO" id="GO:0015031">
    <property type="term" value="P:protein transport"/>
    <property type="evidence" value="ECO:0007669"/>
    <property type="project" value="InterPro"/>
</dbReference>
<dbReference type="GeneID" id="111303133"/>
<protein>
    <submittedName>
        <fullName evidence="5">Uncharacterized protein LOC111303133 isoform X1</fullName>
    </submittedName>
</protein>
<feature type="compositionally biased region" description="Polar residues" evidence="3">
    <location>
        <begin position="425"/>
        <end position="436"/>
    </location>
</feature>
<dbReference type="OrthoDB" id="29853at2759"/>
<feature type="compositionally biased region" description="Low complexity" evidence="3">
    <location>
        <begin position="847"/>
        <end position="862"/>
    </location>
</feature>
<dbReference type="InterPro" id="IPR005061">
    <property type="entry name" value="Ist1"/>
</dbReference>
<dbReference type="AlphaFoldDB" id="A0A6P5ZR85"/>
<reference evidence="5" key="1">
    <citation type="submission" date="2025-08" db="UniProtKB">
        <authorList>
            <consortium name="RefSeq"/>
        </authorList>
    </citation>
    <scope>IDENTIFICATION</scope>
    <source>
        <tissue evidence="5">Fruit stalk</tissue>
    </source>
</reference>
<keyword evidence="2" id="KW-0175">Coiled coil</keyword>
<dbReference type="InterPro" id="IPR042277">
    <property type="entry name" value="IST1-like"/>
</dbReference>
<dbReference type="Pfam" id="PF03398">
    <property type="entry name" value="Ist1"/>
    <property type="match status" value="1"/>
</dbReference>
<feature type="compositionally biased region" description="Basic and acidic residues" evidence="3">
    <location>
        <begin position="788"/>
        <end position="804"/>
    </location>
</feature>
<gene>
    <name evidence="5" type="primary">LOC111303133</name>
</gene>
<feature type="region of interest" description="Disordered" evidence="3">
    <location>
        <begin position="354"/>
        <end position="373"/>
    </location>
</feature>
<dbReference type="PANTHER" id="PTHR12161:SF13">
    <property type="entry name" value="REGULATOR OF VPS4 ACTIVITY IN THE MVB PATHWAY PROTEIN"/>
    <property type="match status" value="1"/>
</dbReference>
<feature type="compositionally biased region" description="Basic and acidic residues" evidence="3">
    <location>
        <begin position="231"/>
        <end position="260"/>
    </location>
</feature>
<sequence length="1109" mass="123684">MLHRSFKPAKCKIALKLAIPRTKLMKNKREAQVKQLKRELAQLLESGQDQTARIRVEHVVREEKTVEAYNLLEIYCELIVARMPIIESQKNCPIDLKEAISSVIFASARCEEIPELKDVSKHFTAKYGKEFASAALELRPNCGVGRMLVEKLSAKAPDGPTKLKILTAIAEEHKINWDPESFGAKESQIYDDLLNRPNSFMEATKIPVDPPNIQASSPSHYEQRPPSTEVPNHDKGRPNVQDPKHIEKNDAPTSFHEHSSRSSPHPKKFDYSNNSANNSISSGTYPPNSKPHGTENQGMEFRNSYSGNERTFSSPRQRWNMEFKDATAAAQAAAESAERASMAARAAAELSSRGNISQQYSTESLMSSPHGMRDDEPWEYTGSASQNEHLARHPVNISLHGRNSTNYEQTDSNEQHNRAGESENVYGNNVRSGVKSTHSSFKSTAASFNEEPSVNNQILDAYSLSNSSEGRQIEHFAEVSMKRNSGENGMQFVNELHDINPQNVDHHEVRIREQSRYSSSHSQSNSFTDDRDVVSNLNWQKSENDKINSGESRMQFVNELHDKKNSDFADYQEVRIRKQSSYSSSHSLSGTFADDHNVVLNLNRQKLGNNSGEDSFLLNDEGSLQRTTKDTTDSYDNASAVFDDYGSDNDEDNFDLEEEHKVPEYGMNFSSPGQRSPTHPFTSTNSWSVEQDVKSPAKPISQSHIFSEQRSTPVFFESSTSSTVPSHGDDLPATFDNYGPSSESEEEVDNSKYVRTPDLSIGSHIKNMNSHQAENSNFSPQLAEGMEDTEHSNHSNMEESKELNFGKLTGGLRNKGYRHPPYSKIPQGNALSSGEAANDTSSRIKQSSSAAAAVEASVSSGSYNQEPHSWKGSDEGNRKLSTRASVTHVDSSDDDSEEEQPKQTFSSTQDQYNKTPSFEENKRLSLRARIPYFGSGNSDSDEDIPKTSFKAHSNTGFSRRTRAYPSNSRRSSNLKSTISSEPTVVSSYDGEKNSFSRSSNADELSKTQPQKKNSDHWESFHHSQLASQATSRLVSETKRSSFDGTLTSEKELSSTSVPKIIPSDSAKSLKAQTSIREGPSKEKASHVHPKLPDYDILTAQLYSLRQNRQ</sequence>
<feature type="compositionally biased region" description="Low complexity" evidence="3">
    <location>
        <begin position="272"/>
        <end position="282"/>
    </location>
</feature>
<dbReference type="FunFam" id="1.20.1260.60:FF:000003">
    <property type="entry name" value="IST1-like protein isoform A"/>
    <property type="match status" value="1"/>
</dbReference>
<name>A0A6P5ZR85_DURZI</name>
<keyword evidence="4" id="KW-1185">Reference proteome</keyword>
<dbReference type="RefSeq" id="XP_022754916.1">
    <property type="nucleotide sequence ID" value="XM_022899181.1"/>
</dbReference>
<feature type="coiled-coil region" evidence="2">
    <location>
        <begin position="26"/>
        <end position="53"/>
    </location>
</feature>
<organism evidence="4 5">
    <name type="scientific">Durio zibethinus</name>
    <name type="common">Durian</name>
    <dbReference type="NCBI Taxonomy" id="66656"/>
    <lineage>
        <taxon>Eukaryota</taxon>
        <taxon>Viridiplantae</taxon>
        <taxon>Streptophyta</taxon>
        <taxon>Embryophyta</taxon>
        <taxon>Tracheophyta</taxon>
        <taxon>Spermatophyta</taxon>
        <taxon>Magnoliopsida</taxon>
        <taxon>eudicotyledons</taxon>
        <taxon>Gunneridae</taxon>
        <taxon>Pentapetalae</taxon>
        <taxon>rosids</taxon>
        <taxon>malvids</taxon>
        <taxon>Malvales</taxon>
        <taxon>Malvaceae</taxon>
        <taxon>Helicteroideae</taxon>
        <taxon>Durio</taxon>
    </lineage>
</organism>
<feature type="region of interest" description="Disordered" evidence="3">
    <location>
        <begin position="718"/>
        <end position="751"/>
    </location>
</feature>
<evidence type="ECO:0000313" key="4">
    <source>
        <dbReference type="Proteomes" id="UP000515121"/>
    </source>
</evidence>
<dbReference type="KEGG" id="dzi:111303133"/>
<feature type="region of interest" description="Disordered" evidence="3">
    <location>
        <begin position="784"/>
        <end position="1092"/>
    </location>
</feature>
<feature type="compositionally biased region" description="Polar residues" evidence="3">
    <location>
        <begin position="303"/>
        <end position="316"/>
    </location>
</feature>
<feature type="compositionally biased region" description="Polar residues" evidence="3">
    <location>
        <begin position="950"/>
        <end position="986"/>
    </location>
</feature>
<dbReference type="Gene3D" id="1.20.1260.60">
    <property type="entry name" value="Vacuolar protein sorting-associated protein Ist1"/>
    <property type="match status" value="1"/>
</dbReference>
<feature type="compositionally biased region" description="Basic and acidic residues" evidence="3">
    <location>
        <begin position="868"/>
        <end position="878"/>
    </location>
</feature>
<feature type="compositionally biased region" description="Polar residues" evidence="3">
    <location>
        <begin position="213"/>
        <end position="230"/>
    </location>
</feature>
<feature type="compositionally biased region" description="Polar residues" evidence="3">
    <location>
        <begin position="354"/>
        <end position="367"/>
    </location>
</feature>
<comment type="similarity">
    <text evidence="1">Belongs to the IST1 family.</text>
</comment>
<feature type="compositionally biased region" description="Polar residues" evidence="3">
    <location>
        <begin position="902"/>
        <end position="916"/>
    </location>
</feature>
<feature type="compositionally biased region" description="Polar residues" evidence="3">
    <location>
        <begin position="401"/>
        <end position="412"/>
    </location>
</feature>
<evidence type="ECO:0000313" key="5">
    <source>
        <dbReference type="RefSeq" id="XP_022754916.1"/>
    </source>
</evidence>
<feature type="compositionally biased region" description="Basic and acidic residues" evidence="3">
    <location>
        <begin position="1078"/>
        <end position="1092"/>
    </location>
</feature>
<proteinExistence type="inferred from homology"/>
<feature type="region of interest" description="Disordered" evidence="3">
    <location>
        <begin position="203"/>
        <end position="316"/>
    </location>
</feature>
<feature type="compositionally biased region" description="Polar residues" evidence="3">
    <location>
        <begin position="1022"/>
        <end position="1034"/>
    </location>
</feature>
<evidence type="ECO:0000256" key="2">
    <source>
        <dbReference type="SAM" id="Coils"/>
    </source>
</evidence>
<evidence type="ECO:0000256" key="3">
    <source>
        <dbReference type="SAM" id="MobiDB-lite"/>
    </source>
</evidence>
<evidence type="ECO:0000256" key="1">
    <source>
        <dbReference type="ARBA" id="ARBA00005536"/>
    </source>
</evidence>
<dbReference type="PANTHER" id="PTHR12161">
    <property type="entry name" value="IST1 FAMILY MEMBER"/>
    <property type="match status" value="1"/>
</dbReference>
<accession>A0A6P5ZR85</accession>
<feature type="compositionally biased region" description="Polar residues" evidence="3">
    <location>
        <begin position="995"/>
        <end position="1011"/>
    </location>
</feature>
<feature type="region of interest" description="Disordered" evidence="3">
    <location>
        <begin position="400"/>
        <end position="436"/>
    </location>
</feature>
<dbReference type="Proteomes" id="UP000515121">
    <property type="component" value="Unplaced"/>
</dbReference>